<protein>
    <submittedName>
        <fullName evidence="2">Uncharacterized protein</fullName>
    </submittedName>
</protein>
<dbReference type="AlphaFoldDB" id="A0A4Z2FF52"/>
<gene>
    <name evidence="2" type="ORF">EYF80_050791</name>
</gene>
<feature type="compositionally biased region" description="Basic and acidic residues" evidence="1">
    <location>
        <begin position="47"/>
        <end position="64"/>
    </location>
</feature>
<sequence length="168" mass="17628">MSECPQSHLGADLLAHGDERDAEDGDALRGEHVVTCGGAAAPSARSRSLEAEGGRDGGKDGRMEELLVRGANQCRGGSDGRSRRPTCVGADVHECVGEAAERTPPHASVKSASPRWLRPRPSGSQRAYVSFSSVSLFSMMVCTMVEVTSPLQEPTAIMPHASAVTPTT</sequence>
<dbReference type="Proteomes" id="UP000314294">
    <property type="component" value="Unassembled WGS sequence"/>
</dbReference>
<feature type="region of interest" description="Disordered" evidence="1">
    <location>
        <begin position="99"/>
        <end position="124"/>
    </location>
</feature>
<reference evidence="2 3" key="1">
    <citation type="submission" date="2019-03" db="EMBL/GenBank/DDBJ databases">
        <title>First draft genome of Liparis tanakae, snailfish: a comprehensive survey of snailfish specific genes.</title>
        <authorList>
            <person name="Kim W."/>
            <person name="Song I."/>
            <person name="Jeong J.-H."/>
            <person name="Kim D."/>
            <person name="Kim S."/>
            <person name="Ryu S."/>
            <person name="Song J.Y."/>
            <person name="Lee S.K."/>
        </authorList>
    </citation>
    <scope>NUCLEOTIDE SEQUENCE [LARGE SCALE GENOMIC DNA]</scope>
    <source>
        <tissue evidence="2">Muscle</tissue>
    </source>
</reference>
<evidence type="ECO:0000256" key="1">
    <source>
        <dbReference type="SAM" id="MobiDB-lite"/>
    </source>
</evidence>
<organism evidence="2 3">
    <name type="scientific">Liparis tanakae</name>
    <name type="common">Tanaka's snailfish</name>
    <dbReference type="NCBI Taxonomy" id="230148"/>
    <lineage>
        <taxon>Eukaryota</taxon>
        <taxon>Metazoa</taxon>
        <taxon>Chordata</taxon>
        <taxon>Craniata</taxon>
        <taxon>Vertebrata</taxon>
        <taxon>Euteleostomi</taxon>
        <taxon>Actinopterygii</taxon>
        <taxon>Neopterygii</taxon>
        <taxon>Teleostei</taxon>
        <taxon>Neoteleostei</taxon>
        <taxon>Acanthomorphata</taxon>
        <taxon>Eupercaria</taxon>
        <taxon>Perciformes</taxon>
        <taxon>Cottioidei</taxon>
        <taxon>Cottales</taxon>
        <taxon>Liparidae</taxon>
        <taxon>Liparis</taxon>
    </lineage>
</organism>
<accession>A0A4Z2FF52</accession>
<feature type="region of interest" description="Disordered" evidence="1">
    <location>
        <begin position="1"/>
        <end position="64"/>
    </location>
</feature>
<dbReference type="EMBL" id="SRLO01001314">
    <property type="protein sequence ID" value="TNN39042.1"/>
    <property type="molecule type" value="Genomic_DNA"/>
</dbReference>
<proteinExistence type="predicted"/>
<evidence type="ECO:0000313" key="2">
    <source>
        <dbReference type="EMBL" id="TNN39042.1"/>
    </source>
</evidence>
<evidence type="ECO:0000313" key="3">
    <source>
        <dbReference type="Proteomes" id="UP000314294"/>
    </source>
</evidence>
<name>A0A4Z2FF52_9TELE</name>
<keyword evidence="3" id="KW-1185">Reference proteome</keyword>
<comment type="caution">
    <text evidence="2">The sequence shown here is derived from an EMBL/GenBank/DDBJ whole genome shotgun (WGS) entry which is preliminary data.</text>
</comment>